<dbReference type="PANTHER" id="PTHR28055">
    <property type="entry name" value="ALTERED INHERITANCE OF MITOCHONDRIA PROTEIN 41, MITOCHONDRIAL"/>
    <property type="match status" value="1"/>
</dbReference>
<evidence type="ECO:0000313" key="1">
    <source>
        <dbReference type="EMBL" id="NRN70816.1"/>
    </source>
</evidence>
<dbReference type="Proteomes" id="UP000763557">
    <property type="component" value="Unassembled WGS sequence"/>
</dbReference>
<dbReference type="SUPFAM" id="SSF89095">
    <property type="entry name" value="GatB/YqeY motif"/>
    <property type="match status" value="1"/>
</dbReference>
<evidence type="ECO:0000313" key="2">
    <source>
        <dbReference type="Proteomes" id="UP000763557"/>
    </source>
</evidence>
<sequence length="111" mass="12176">MRTTLRRDLTEAIKARNRVAISALRSALAAIENAEAPPMDDHPKEMMAAGAGSTEIERRHLTDADLYAIVASEVEQRSAAADQYDKLGREDVAARLRAEADVLRHHLTAAQ</sequence>
<reference evidence="1 2" key="1">
    <citation type="submission" date="2020-01" db="EMBL/GenBank/DDBJ databases">
        <title>Kibdelosporangium persica a novel Actinomycetes from a hot desert in Iran.</title>
        <authorList>
            <person name="Safaei N."/>
            <person name="Zaburannyi N."/>
            <person name="Mueller R."/>
            <person name="Wink J."/>
        </authorList>
    </citation>
    <scope>NUCLEOTIDE SEQUENCE [LARGE SCALE GENOMIC DNA]</scope>
    <source>
        <strain evidence="1 2">4NS15</strain>
    </source>
</reference>
<evidence type="ECO:0008006" key="3">
    <source>
        <dbReference type="Google" id="ProtNLM"/>
    </source>
</evidence>
<gene>
    <name evidence="1" type="ORF">GC106_80890</name>
</gene>
<dbReference type="PANTHER" id="PTHR28055:SF1">
    <property type="entry name" value="ALTERED INHERITANCE OF MITOCHONDRIA PROTEIN 41, MITOCHONDRIAL"/>
    <property type="match status" value="1"/>
</dbReference>
<name>A0ABX2FJ76_9PSEU</name>
<keyword evidence="2" id="KW-1185">Reference proteome</keyword>
<dbReference type="RefSeq" id="WP_173141954.1">
    <property type="nucleotide sequence ID" value="NZ_CBCSGW010000109.1"/>
</dbReference>
<dbReference type="EMBL" id="JAAATY010000044">
    <property type="protein sequence ID" value="NRN70816.1"/>
    <property type="molecule type" value="Genomic_DNA"/>
</dbReference>
<proteinExistence type="predicted"/>
<protein>
    <recommendedName>
        <fullName evidence="3">GatB/YqeY domain-containing protein</fullName>
    </recommendedName>
</protein>
<accession>A0ABX2FJ76</accession>
<dbReference type="Pfam" id="PF09424">
    <property type="entry name" value="YqeY"/>
    <property type="match status" value="1"/>
</dbReference>
<dbReference type="InterPro" id="IPR019004">
    <property type="entry name" value="YqeY/Aim41"/>
</dbReference>
<comment type="caution">
    <text evidence="1">The sequence shown here is derived from an EMBL/GenBank/DDBJ whole genome shotgun (WGS) entry which is preliminary data.</text>
</comment>
<dbReference type="Gene3D" id="1.10.1510.10">
    <property type="entry name" value="Uncharacterised protein YqeY/AIM41 PF09424, N-terminal domain"/>
    <property type="match status" value="1"/>
</dbReference>
<organism evidence="1 2">
    <name type="scientific">Kibdelosporangium persicum</name>
    <dbReference type="NCBI Taxonomy" id="2698649"/>
    <lineage>
        <taxon>Bacteria</taxon>
        <taxon>Bacillati</taxon>
        <taxon>Actinomycetota</taxon>
        <taxon>Actinomycetes</taxon>
        <taxon>Pseudonocardiales</taxon>
        <taxon>Pseudonocardiaceae</taxon>
        <taxon>Kibdelosporangium</taxon>
    </lineage>
</organism>
<dbReference type="InterPro" id="IPR042184">
    <property type="entry name" value="YqeY/Aim41_N"/>
</dbReference>
<dbReference type="InterPro" id="IPR003789">
    <property type="entry name" value="Asn/Gln_tRNA_amidoTrase-B-like"/>
</dbReference>